<gene>
    <name evidence="8" type="ORF">WKW82_06150</name>
</gene>
<dbReference type="RefSeq" id="WP_340341361.1">
    <property type="nucleotide sequence ID" value="NZ_JBBKZT010000002.1"/>
</dbReference>
<evidence type="ECO:0000313" key="8">
    <source>
        <dbReference type="EMBL" id="MEJ8846219.1"/>
    </source>
</evidence>
<accession>A0ABU8WFN0</accession>
<keyword evidence="9" id="KW-1185">Reference proteome</keyword>
<evidence type="ECO:0000256" key="3">
    <source>
        <dbReference type="ARBA" id="ARBA00023237"/>
    </source>
</evidence>
<feature type="chain" id="PRO_5046789020" evidence="6">
    <location>
        <begin position="27"/>
        <end position="279"/>
    </location>
</feature>
<name>A0ABU8WFN0_9BURK</name>
<dbReference type="InterPro" id="IPR006665">
    <property type="entry name" value="OmpA-like"/>
</dbReference>
<evidence type="ECO:0000256" key="1">
    <source>
        <dbReference type="ARBA" id="ARBA00004442"/>
    </source>
</evidence>
<dbReference type="Proteomes" id="UP001385892">
    <property type="component" value="Unassembled WGS sequence"/>
</dbReference>
<feature type="signal peptide" evidence="6">
    <location>
        <begin position="1"/>
        <end position="26"/>
    </location>
</feature>
<comment type="subcellular location">
    <subcellularLocation>
        <location evidence="1">Cell outer membrane</location>
    </subcellularLocation>
</comment>
<comment type="caution">
    <text evidence="8">The sequence shown here is derived from an EMBL/GenBank/DDBJ whole genome shotgun (WGS) entry which is preliminary data.</text>
</comment>
<dbReference type="PANTHER" id="PTHR30329:SF21">
    <property type="entry name" value="LIPOPROTEIN YIAD-RELATED"/>
    <property type="match status" value="1"/>
</dbReference>
<dbReference type="SUPFAM" id="SSF103088">
    <property type="entry name" value="OmpA-like"/>
    <property type="match status" value="1"/>
</dbReference>
<evidence type="ECO:0000259" key="7">
    <source>
        <dbReference type="PROSITE" id="PS51123"/>
    </source>
</evidence>
<evidence type="ECO:0000256" key="4">
    <source>
        <dbReference type="PROSITE-ProRule" id="PRU00473"/>
    </source>
</evidence>
<feature type="region of interest" description="Disordered" evidence="5">
    <location>
        <begin position="30"/>
        <end position="51"/>
    </location>
</feature>
<keyword evidence="2 4" id="KW-0472">Membrane</keyword>
<dbReference type="CDD" id="cd07185">
    <property type="entry name" value="OmpA_C-like"/>
    <property type="match status" value="1"/>
</dbReference>
<dbReference type="Gene3D" id="3.30.1330.60">
    <property type="entry name" value="OmpA-like domain"/>
    <property type="match status" value="1"/>
</dbReference>
<feature type="domain" description="OmpA-like" evidence="7">
    <location>
        <begin position="164"/>
        <end position="279"/>
    </location>
</feature>
<evidence type="ECO:0000256" key="6">
    <source>
        <dbReference type="SAM" id="SignalP"/>
    </source>
</evidence>
<evidence type="ECO:0000256" key="5">
    <source>
        <dbReference type="SAM" id="MobiDB-lite"/>
    </source>
</evidence>
<evidence type="ECO:0000313" key="9">
    <source>
        <dbReference type="Proteomes" id="UP001385892"/>
    </source>
</evidence>
<evidence type="ECO:0000256" key="2">
    <source>
        <dbReference type="ARBA" id="ARBA00023136"/>
    </source>
</evidence>
<organism evidence="8 9">
    <name type="scientific">Variovorax rhizosphaerae</name>
    <dbReference type="NCBI Taxonomy" id="1836200"/>
    <lineage>
        <taxon>Bacteria</taxon>
        <taxon>Pseudomonadati</taxon>
        <taxon>Pseudomonadota</taxon>
        <taxon>Betaproteobacteria</taxon>
        <taxon>Burkholderiales</taxon>
        <taxon>Comamonadaceae</taxon>
        <taxon>Variovorax</taxon>
    </lineage>
</organism>
<dbReference type="InterPro" id="IPR006664">
    <property type="entry name" value="OMP_bac"/>
</dbReference>
<dbReference type="PRINTS" id="PR01023">
    <property type="entry name" value="NAFLGMOTY"/>
</dbReference>
<dbReference type="PANTHER" id="PTHR30329">
    <property type="entry name" value="STATOR ELEMENT OF FLAGELLAR MOTOR COMPLEX"/>
    <property type="match status" value="1"/>
</dbReference>
<proteinExistence type="predicted"/>
<dbReference type="PROSITE" id="PS51123">
    <property type="entry name" value="OMPA_2"/>
    <property type="match status" value="1"/>
</dbReference>
<dbReference type="Pfam" id="PF00691">
    <property type="entry name" value="OmpA"/>
    <property type="match status" value="1"/>
</dbReference>
<keyword evidence="6" id="KW-0732">Signal</keyword>
<dbReference type="InterPro" id="IPR036737">
    <property type="entry name" value="OmpA-like_sf"/>
</dbReference>
<reference evidence="8 9" key="1">
    <citation type="submission" date="2024-03" db="EMBL/GenBank/DDBJ databases">
        <title>Novel species of the genus Variovorax.</title>
        <authorList>
            <person name="Liu Q."/>
            <person name="Xin Y.-H."/>
        </authorList>
    </citation>
    <scope>NUCLEOTIDE SEQUENCE [LARGE SCALE GENOMIC DNA]</scope>
    <source>
        <strain evidence="8 9">KACC 18900</strain>
    </source>
</reference>
<dbReference type="Gene3D" id="3.40.1520.20">
    <property type="match status" value="1"/>
</dbReference>
<dbReference type="EMBL" id="JBBKZT010000002">
    <property type="protein sequence ID" value="MEJ8846219.1"/>
    <property type="molecule type" value="Genomic_DNA"/>
</dbReference>
<dbReference type="InterPro" id="IPR050330">
    <property type="entry name" value="Bact_OuterMem_StrucFunc"/>
</dbReference>
<protein>
    <submittedName>
        <fullName evidence="8">OmpA family protein</fullName>
    </submittedName>
</protein>
<dbReference type="PRINTS" id="PR01021">
    <property type="entry name" value="OMPADOMAIN"/>
</dbReference>
<keyword evidence="3" id="KW-0998">Cell outer membrane</keyword>
<feature type="region of interest" description="Disordered" evidence="5">
    <location>
        <begin position="247"/>
        <end position="270"/>
    </location>
</feature>
<sequence>MRKLNIASLRVLAWAGVLALSPLAQAQAPATGPAQGANIESQGGGAGKTEQVVAGGHVPDEATRAAVIAALRQVYGAANVVDRIEVVSSVGTPANWSANVQKLLNPSLKQIHRGQLQIVGTQITAQGEVGNEALRQKIVSDMASALNPTYTIKNSLRVPVSEQVVVDQVLGNRIVEFEVGSATLTAKGRAIMDEMATALAKLSNKSVAIIGHTDNSGNRASNLALSQARAEAVKGYLVGKGIDPASMSTSGVGPDQPVAGNDTEAGRARNRRIEFRLGR</sequence>